<proteinExistence type="predicted"/>
<name>A0A9W9KH73_9EURO</name>
<evidence type="ECO:0000313" key="1">
    <source>
        <dbReference type="EMBL" id="KAJ5104972.1"/>
    </source>
</evidence>
<dbReference type="EMBL" id="JAPMSZ010000004">
    <property type="protein sequence ID" value="KAJ5104972.1"/>
    <property type="molecule type" value="Genomic_DNA"/>
</dbReference>
<dbReference type="RefSeq" id="XP_056513968.1">
    <property type="nucleotide sequence ID" value="XM_056652901.1"/>
</dbReference>
<gene>
    <name evidence="1" type="ORF">NUU61_002319</name>
</gene>
<dbReference type="Proteomes" id="UP001141434">
    <property type="component" value="Unassembled WGS sequence"/>
</dbReference>
<keyword evidence="2" id="KW-1185">Reference proteome</keyword>
<evidence type="ECO:0000313" key="2">
    <source>
        <dbReference type="Proteomes" id="UP001141434"/>
    </source>
</evidence>
<sequence length="432" mass="47306">MFYNDGPCGKGPYPAFGDKTFMMALVEQVDGGGSYDNCTFNDCDTPQFDEDTVCKKNDENPMWIMFMYAVKHYQVFMHELKDGLDTAFQHCLARVDPIVKDFSTEADPPNSAANTLIITAGAFAGAGAALGLVGPAFGGAAGAASGISTMALGIVNSVKKNDPGQIADEDNSRSAELQKRLEKVYESVNSSIDDWGPALIERPVWFQNNAYKDVWYADQERSMPRVLVGGDFATKPTSATGDQYAAKITRWFSIAALAYIWTAEKVIIIRVAEKTGGTAPCDLDWDALNTEATCVDGKAYVFHKLKTGYDRSFKANSRTLDKAPGISNVNSNDYDFKLEDLIRAAEDAQQSGGFQRKWTADDAAQKTADNFGKDIPIFFNLPICYLDDVWDGDIAGTSEMVKVFKNVGGCSAMKDKNGDKFTYQDFAGEHYT</sequence>
<accession>A0A9W9KH73</accession>
<protein>
    <submittedName>
        <fullName evidence="1">Uncharacterized protein</fullName>
    </submittedName>
</protein>
<reference evidence="1" key="2">
    <citation type="journal article" date="2023" name="IMA Fungus">
        <title>Comparative genomic study of the Penicillium genus elucidates a diverse pangenome and 15 lateral gene transfer events.</title>
        <authorList>
            <person name="Petersen C."/>
            <person name="Sorensen T."/>
            <person name="Nielsen M.R."/>
            <person name="Sondergaard T.E."/>
            <person name="Sorensen J.L."/>
            <person name="Fitzpatrick D.A."/>
            <person name="Frisvad J.C."/>
            <person name="Nielsen K.L."/>
        </authorList>
    </citation>
    <scope>NUCLEOTIDE SEQUENCE</scope>
    <source>
        <strain evidence="1">IBT 34128</strain>
    </source>
</reference>
<dbReference type="OrthoDB" id="4293239at2759"/>
<dbReference type="AlphaFoldDB" id="A0A9W9KH73"/>
<organism evidence="1 2">
    <name type="scientific">Penicillium alfredii</name>
    <dbReference type="NCBI Taxonomy" id="1506179"/>
    <lineage>
        <taxon>Eukaryota</taxon>
        <taxon>Fungi</taxon>
        <taxon>Dikarya</taxon>
        <taxon>Ascomycota</taxon>
        <taxon>Pezizomycotina</taxon>
        <taxon>Eurotiomycetes</taxon>
        <taxon>Eurotiomycetidae</taxon>
        <taxon>Eurotiales</taxon>
        <taxon>Aspergillaceae</taxon>
        <taxon>Penicillium</taxon>
    </lineage>
</organism>
<comment type="caution">
    <text evidence="1">The sequence shown here is derived from an EMBL/GenBank/DDBJ whole genome shotgun (WGS) entry which is preliminary data.</text>
</comment>
<dbReference type="GeneID" id="81392069"/>
<reference evidence="1" key="1">
    <citation type="submission" date="2022-11" db="EMBL/GenBank/DDBJ databases">
        <authorList>
            <person name="Petersen C."/>
        </authorList>
    </citation>
    <scope>NUCLEOTIDE SEQUENCE</scope>
    <source>
        <strain evidence="1">IBT 34128</strain>
    </source>
</reference>